<dbReference type="InterPro" id="IPR014983">
    <property type="entry name" value="GAD-rel"/>
</dbReference>
<evidence type="ECO:0000259" key="2">
    <source>
        <dbReference type="Pfam" id="PF08906"/>
    </source>
</evidence>
<evidence type="ECO:0000259" key="1">
    <source>
        <dbReference type="Pfam" id="PF08887"/>
    </source>
</evidence>
<proteinExistence type="predicted"/>
<reference evidence="3 4" key="1">
    <citation type="submission" date="2018-08" db="EMBL/GenBank/DDBJ databases">
        <title>A genome reference for cultivated species of the human gut microbiota.</title>
        <authorList>
            <person name="Zou Y."/>
            <person name="Xue W."/>
            <person name="Luo G."/>
        </authorList>
    </citation>
    <scope>NUCLEOTIDE SEQUENCE [LARGE SCALE GENOMIC DNA]</scope>
    <source>
        <strain evidence="3 4">AF14-26</strain>
    </source>
</reference>
<evidence type="ECO:0000313" key="3">
    <source>
        <dbReference type="EMBL" id="RGV57880.1"/>
    </source>
</evidence>
<protein>
    <submittedName>
        <fullName evidence="3">DUF1851 domain-containing protein</fullName>
    </submittedName>
</protein>
<dbReference type="Pfam" id="PF08906">
    <property type="entry name" value="T6SS_Tdi1_C"/>
    <property type="match status" value="1"/>
</dbReference>
<feature type="domain" description="T6SS immunity protein Tdi1 C-terminal" evidence="2">
    <location>
        <begin position="132"/>
        <end position="186"/>
    </location>
</feature>
<dbReference type="InterPro" id="IPR015002">
    <property type="entry name" value="T6SS_Tdi1_C"/>
</dbReference>
<dbReference type="Pfam" id="PF08887">
    <property type="entry name" value="GAD-like"/>
    <property type="match status" value="1"/>
</dbReference>
<gene>
    <name evidence="3" type="ORF">DWW08_05825</name>
</gene>
<dbReference type="AlphaFoldDB" id="A0A412YKF2"/>
<dbReference type="RefSeq" id="WP_122142009.1">
    <property type="nucleotide sequence ID" value="NZ_JAFKPS010000001.1"/>
</dbReference>
<organism evidence="3 4">
    <name type="scientific">Bacteroides fragilis</name>
    <dbReference type="NCBI Taxonomy" id="817"/>
    <lineage>
        <taxon>Bacteria</taxon>
        <taxon>Pseudomonadati</taxon>
        <taxon>Bacteroidota</taxon>
        <taxon>Bacteroidia</taxon>
        <taxon>Bacteroidales</taxon>
        <taxon>Bacteroidaceae</taxon>
        <taxon>Bacteroides</taxon>
    </lineage>
</organism>
<name>A0A412YKF2_BACFG</name>
<feature type="domain" description="GAD-related" evidence="1">
    <location>
        <begin position="2"/>
        <end position="93"/>
    </location>
</feature>
<comment type="caution">
    <text evidence="3">The sequence shown here is derived from an EMBL/GenBank/DDBJ whole genome shotgun (WGS) entry which is preliminary data.</text>
</comment>
<accession>A0A412YKF2</accession>
<dbReference type="Proteomes" id="UP000286270">
    <property type="component" value="Unassembled WGS sequence"/>
</dbReference>
<sequence>MYEKFLSQNMECERQVADDAFLAKYANTAPKELITLWQEVGFGTFYNGLFRLLPPEEFIFWDDAYIGESGQIKPQIPFMITAFGDIFVWIYDTCLNESYVAYINIRKGTWKIGASNVKILFNVRILSNTCIKMFDLEMFPALVSKLGRLAEDECYGYVPALALGGDNDIDKVERVKFVPYIDLICQSLGDFEFA</sequence>
<evidence type="ECO:0000313" key="4">
    <source>
        <dbReference type="Proteomes" id="UP000286270"/>
    </source>
</evidence>
<dbReference type="EMBL" id="QRZH01000003">
    <property type="protein sequence ID" value="RGV57880.1"/>
    <property type="molecule type" value="Genomic_DNA"/>
</dbReference>